<evidence type="ECO:0000313" key="2">
    <source>
        <dbReference type="EMBL" id="KAJ3221664.1"/>
    </source>
</evidence>
<evidence type="ECO:0000256" key="1">
    <source>
        <dbReference type="SAM" id="SignalP"/>
    </source>
</evidence>
<dbReference type="EMBL" id="JADGJW010000216">
    <property type="protein sequence ID" value="KAJ3221664.1"/>
    <property type="molecule type" value="Genomic_DNA"/>
</dbReference>
<name>A0AAD5U6D4_9FUNG</name>
<dbReference type="AlphaFoldDB" id="A0AAD5U6D4"/>
<organism evidence="2 3">
    <name type="scientific">Clydaea vesicula</name>
    <dbReference type="NCBI Taxonomy" id="447962"/>
    <lineage>
        <taxon>Eukaryota</taxon>
        <taxon>Fungi</taxon>
        <taxon>Fungi incertae sedis</taxon>
        <taxon>Chytridiomycota</taxon>
        <taxon>Chytridiomycota incertae sedis</taxon>
        <taxon>Chytridiomycetes</taxon>
        <taxon>Lobulomycetales</taxon>
        <taxon>Lobulomycetaceae</taxon>
        <taxon>Clydaea</taxon>
    </lineage>
</organism>
<feature type="signal peptide" evidence="1">
    <location>
        <begin position="1"/>
        <end position="20"/>
    </location>
</feature>
<keyword evidence="3" id="KW-1185">Reference proteome</keyword>
<protein>
    <submittedName>
        <fullName evidence="2">Uncharacterized protein</fullName>
    </submittedName>
</protein>
<sequence length="199" mass="21379">MVKNVILNLLFLHLCNHIISQPPPHLGWVQIPPSPRQPPQILTQSNNNQVNSATSTFFDSVNTLSEEAASSTLLPAVSTITESTNLESTIPTTTDLQVPTFNPIVDEDCSVFQIICKTFQNGCAGATTSCKNSSNSLGSCLCGSNDVITGPNTGFPQKLADAPENMLLPGTNSGALYIKIFKDLQINILFIILNTVFSI</sequence>
<reference evidence="2" key="1">
    <citation type="submission" date="2020-05" db="EMBL/GenBank/DDBJ databases">
        <title>Phylogenomic resolution of chytrid fungi.</title>
        <authorList>
            <person name="Stajich J.E."/>
            <person name="Amses K."/>
            <person name="Simmons R."/>
            <person name="Seto K."/>
            <person name="Myers J."/>
            <person name="Bonds A."/>
            <person name="Quandt C.A."/>
            <person name="Barry K."/>
            <person name="Liu P."/>
            <person name="Grigoriev I."/>
            <person name="Longcore J.E."/>
            <person name="James T.Y."/>
        </authorList>
    </citation>
    <scope>NUCLEOTIDE SEQUENCE</scope>
    <source>
        <strain evidence="2">JEL0476</strain>
    </source>
</reference>
<keyword evidence="1" id="KW-0732">Signal</keyword>
<gene>
    <name evidence="2" type="ORF">HK099_003255</name>
</gene>
<accession>A0AAD5U6D4</accession>
<comment type="caution">
    <text evidence="2">The sequence shown here is derived from an EMBL/GenBank/DDBJ whole genome shotgun (WGS) entry which is preliminary data.</text>
</comment>
<feature type="chain" id="PRO_5042277389" evidence="1">
    <location>
        <begin position="21"/>
        <end position="199"/>
    </location>
</feature>
<proteinExistence type="predicted"/>
<evidence type="ECO:0000313" key="3">
    <source>
        <dbReference type="Proteomes" id="UP001211065"/>
    </source>
</evidence>
<dbReference type="Proteomes" id="UP001211065">
    <property type="component" value="Unassembled WGS sequence"/>
</dbReference>